<accession>A0A1X0RVV0</accession>
<reference evidence="2 3" key="1">
    <citation type="journal article" date="2016" name="Proc. Natl. Acad. Sci. U.S.A.">
        <title>Lipid metabolic changes in an early divergent fungus govern the establishment of a mutualistic symbiosis with endobacteria.</title>
        <authorList>
            <person name="Lastovetsky O.A."/>
            <person name="Gaspar M.L."/>
            <person name="Mondo S.J."/>
            <person name="LaButti K.M."/>
            <person name="Sandor L."/>
            <person name="Grigoriev I.V."/>
            <person name="Henry S.A."/>
            <person name="Pawlowska T.E."/>
        </authorList>
    </citation>
    <scope>NUCLEOTIDE SEQUENCE [LARGE SCALE GENOMIC DNA]</scope>
    <source>
        <strain evidence="2 3">ATCC 11559</strain>
    </source>
</reference>
<proteinExistence type="predicted"/>
<dbReference type="AlphaFoldDB" id="A0A1X0RVV0"/>
<sequence>MFIFFYVKSNHCVHMLQYTMIMADFYLFIFLSFYPGNVLRVTIGKHGLSCYTIDAAFPTMI</sequence>
<evidence type="ECO:0000313" key="3">
    <source>
        <dbReference type="Proteomes" id="UP000242381"/>
    </source>
</evidence>
<evidence type="ECO:0000256" key="1">
    <source>
        <dbReference type="SAM" id="Phobius"/>
    </source>
</evidence>
<feature type="transmembrane region" description="Helical" evidence="1">
    <location>
        <begin position="15"/>
        <end position="34"/>
    </location>
</feature>
<dbReference type="EMBL" id="KV921396">
    <property type="protein sequence ID" value="ORE16129.1"/>
    <property type="molecule type" value="Genomic_DNA"/>
</dbReference>
<name>A0A1X0RVV0_RHIZD</name>
<keyword evidence="1" id="KW-0472">Membrane</keyword>
<keyword evidence="1" id="KW-1133">Transmembrane helix</keyword>
<evidence type="ECO:0000313" key="2">
    <source>
        <dbReference type="EMBL" id="ORE16129.1"/>
    </source>
</evidence>
<organism evidence="2 3">
    <name type="scientific">Rhizopus microsporus</name>
    <dbReference type="NCBI Taxonomy" id="58291"/>
    <lineage>
        <taxon>Eukaryota</taxon>
        <taxon>Fungi</taxon>
        <taxon>Fungi incertae sedis</taxon>
        <taxon>Mucoromycota</taxon>
        <taxon>Mucoromycotina</taxon>
        <taxon>Mucoromycetes</taxon>
        <taxon>Mucorales</taxon>
        <taxon>Mucorineae</taxon>
        <taxon>Rhizopodaceae</taxon>
        <taxon>Rhizopus</taxon>
    </lineage>
</organism>
<dbReference type="Proteomes" id="UP000242381">
    <property type="component" value="Unassembled WGS sequence"/>
</dbReference>
<keyword evidence="1" id="KW-0812">Transmembrane</keyword>
<gene>
    <name evidence="2" type="ORF">BCV71DRAFT_21929</name>
</gene>
<protein>
    <submittedName>
        <fullName evidence="2">Uncharacterized protein</fullName>
    </submittedName>
</protein>